<feature type="transmembrane region" description="Helical" evidence="5">
    <location>
        <begin position="39"/>
        <end position="56"/>
    </location>
</feature>
<evidence type="ECO:0000256" key="3">
    <source>
        <dbReference type="ARBA" id="ARBA00022989"/>
    </source>
</evidence>
<reference evidence="8" key="1">
    <citation type="submission" date="2023-07" db="EMBL/GenBank/DDBJ databases">
        <title>30 novel species of actinomycetes from the DSMZ collection.</title>
        <authorList>
            <person name="Nouioui I."/>
        </authorList>
    </citation>
    <scope>NUCLEOTIDE SEQUENCE [LARGE SCALE GENOMIC DNA]</scope>
    <source>
        <strain evidence="8">DSM 44938</strain>
    </source>
</reference>
<dbReference type="PANTHER" id="PTHR37422">
    <property type="entry name" value="TEICHURONIC ACID BIOSYNTHESIS PROTEIN TUAE"/>
    <property type="match status" value="1"/>
</dbReference>
<keyword evidence="7" id="KW-0436">Ligase</keyword>
<accession>A0ABU2MKH5</accession>
<organism evidence="7 8">
    <name type="scientific">Streptomyces litchfieldiae</name>
    <dbReference type="NCBI Taxonomy" id="3075543"/>
    <lineage>
        <taxon>Bacteria</taxon>
        <taxon>Bacillati</taxon>
        <taxon>Actinomycetota</taxon>
        <taxon>Actinomycetes</taxon>
        <taxon>Kitasatosporales</taxon>
        <taxon>Streptomycetaceae</taxon>
        <taxon>Streptomyces</taxon>
    </lineage>
</organism>
<protein>
    <submittedName>
        <fullName evidence="7">O-antigen ligase family protein</fullName>
    </submittedName>
</protein>
<dbReference type="InterPro" id="IPR051533">
    <property type="entry name" value="WaaL-like"/>
</dbReference>
<feature type="transmembrane region" description="Helical" evidence="5">
    <location>
        <begin position="240"/>
        <end position="261"/>
    </location>
</feature>
<dbReference type="EMBL" id="JAVREL010000002">
    <property type="protein sequence ID" value="MDT0342112.1"/>
    <property type="molecule type" value="Genomic_DNA"/>
</dbReference>
<keyword evidence="8" id="KW-1185">Reference proteome</keyword>
<evidence type="ECO:0000259" key="6">
    <source>
        <dbReference type="Pfam" id="PF04932"/>
    </source>
</evidence>
<evidence type="ECO:0000313" key="8">
    <source>
        <dbReference type="Proteomes" id="UP001183246"/>
    </source>
</evidence>
<feature type="transmembrane region" description="Helical" evidence="5">
    <location>
        <begin position="380"/>
        <end position="399"/>
    </location>
</feature>
<feature type="transmembrane region" description="Helical" evidence="5">
    <location>
        <begin position="68"/>
        <end position="85"/>
    </location>
</feature>
<dbReference type="PANTHER" id="PTHR37422:SF13">
    <property type="entry name" value="LIPOPOLYSACCHARIDE BIOSYNTHESIS PROTEIN PA4999-RELATED"/>
    <property type="match status" value="1"/>
</dbReference>
<evidence type="ECO:0000313" key="7">
    <source>
        <dbReference type="EMBL" id="MDT0342112.1"/>
    </source>
</evidence>
<name>A0ABU2MKH5_9ACTN</name>
<feature type="transmembrane region" description="Helical" evidence="5">
    <location>
        <begin position="405"/>
        <end position="422"/>
    </location>
</feature>
<feature type="transmembrane region" description="Helical" evidence="5">
    <location>
        <begin position="120"/>
        <end position="142"/>
    </location>
</feature>
<dbReference type="InterPro" id="IPR007016">
    <property type="entry name" value="O-antigen_ligase-rel_domated"/>
</dbReference>
<evidence type="ECO:0000256" key="5">
    <source>
        <dbReference type="SAM" id="Phobius"/>
    </source>
</evidence>
<dbReference type="RefSeq" id="WP_311703241.1">
    <property type="nucleotide sequence ID" value="NZ_JAVREL010000002.1"/>
</dbReference>
<evidence type="ECO:0000256" key="1">
    <source>
        <dbReference type="ARBA" id="ARBA00004141"/>
    </source>
</evidence>
<comment type="subcellular location">
    <subcellularLocation>
        <location evidence="1">Membrane</location>
        <topology evidence="1">Multi-pass membrane protein</topology>
    </subcellularLocation>
</comment>
<comment type="caution">
    <text evidence="7">The sequence shown here is derived from an EMBL/GenBank/DDBJ whole genome shotgun (WGS) entry which is preliminary data.</text>
</comment>
<dbReference type="GO" id="GO:0016874">
    <property type="term" value="F:ligase activity"/>
    <property type="evidence" value="ECO:0007669"/>
    <property type="project" value="UniProtKB-KW"/>
</dbReference>
<evidence type="ECO:0000256" key="2">
    <source>
        <dbReference type="ARBA" id="ARBA00022692"/>
    </source>
</evidence>
<keyword evidence="3 5" id="KW-1133">Transmembrane helix</keyword>
<feature type="transmembrane region" description="Helical" evidence="5">
    <location>
        <begin position="162"/>
        <end position="185"/>
    </location>
</feature>
<keyword evidence="4 5" id="KW-0472">Membrane</keyword>
<dbReference type="Pfam" id="PF04932">
    <property type="entry name" value="Wzy_C"/>
    <property type="match status" value="1"/>
</dbReference>
<feature type="transmembrane region" description="Helical" evidence="5">
    <location>
        <begin position="352"/>
        <end position="373"/>
    </location>
</feature>
<sequence length="430" mass="44195">MNAPAVARPALRTLPALATVLLLALPTGRWTLGGGQVAVADLASAVLVGVCAALMARGPRPRPRRAAAVLAAPAVAFAAATMASGDPAASLTGFLRFLQVFVLVPLAVLLMLRDRRDFRLVALAVVALAAAQGAVGVVQYATGTGASYLGQNVRAVGTFGPFNVMGMATVVSYGLIAALGLGLAPPRSAPRWWRPVLLGCAALFALPLAFSFSRGAWLATAAAVLAVLLPVAFRLAPRTLLALLAGGALLVGGAAFGSGMVGDRLGSIGEVTGTPDQSVVDRYAMWDVALAMWRAEPWTGTGPKGFAAHRDSHASLGLSAGSDTGGAGQEFRRQELTSPHNMYLLVLSEQGLIGATALIGSWAALLAGCLVRLRRSRSPDVGLVATGLLVWQAVNFLYADIGGPHTVLTAVVFGLAAWWAFAPGARRESP</sequence>
<evidence type="ECO:0000256" key="4">
    <source>
        <dbReference type="ARBA" id="ARBA00023136"/>
    </source>
</evidence>
<keyword evidence="2 5" id="KW-0812">Transmembrane</keyword>
<proteinExistence type="predicted"/>
<feature type="transmembrane region" description="Helical" evidence="5">
    <location>
        <begin position="91"/>
        <end position="113"/>
    </location>
</feature>
<feature type="transmembrane region" description="Helical" evidence="5">
    <location>
        <begin position="216"/>
        <end position="233"/>
    </location>
</feature>
<feature type="transmembrane region" description="Helical" evidence="5">
    <location>
        <begin position="192"/>
        <end position="210"/>
    </location>
</feature>
<feature type="domain" description="O-antigen ligase-related" evidence="6">
    <location>
        <begin position="201"/>
        <end position="358"/>
    </location>
</feature>
<gene>
    <name evidence="7" type="ORF">RM590_05635</name>
</gene>
<dbReference type="Proteomes" id="UP001183246">
    <property type="component" value="Unassembled WGS sequence"/>
</dbReference>